<feature type="transmembrane region" description="Helical" evidence="1">
    <location>
        <begin position="1051"/>
        <end position="1071"/>
    </location>
</feature>
<keyword evidence="1" id="KW-1133">Transmembrane helix</keyword>
<dbReference type="HOGENOM" id="CLU_006396_0_0_1"/>
<dbReference type="EMBL" id="KN819342">
    <property type="protein sequence ID" value="KIJ14602.1"/>
    <property type="molecule type" value="Genomic_DNA"/>
</dbReference>
<feature type="transmembrane region" description="Helical" evidence="1">
    <location>
        <begin position="436"/>
        <end position="454"/>
    </location>
</feature>
<gene>
    <name evidence="2" type="ORF">PAXINDRAFT_12700</name>
</gene>
<evidence type="ECO:0000313" key="3">
    <source>
        <dbReference type="Proteomes" id="UP000053647"/>
    </source>
</evidence>
<sequence>MQHGINYNYIGKIYTALLVFITQRLAVSAALARRQKLTSIHDICGAWSGIGAAINGLWQQTKIAAAPSTILVILTYLGCISGLHIISSSIIQFQPYNDTMTSTTQSTSTWPAPSVDISGLDWPSITPLAPMLPTLSGLSANGLTNSTLYDIPSVKYPFTEVVVNGTTVSAECGLLSNTSAVTLDNLGELNATISGLGQIILPQGGTYNTILFLPLGSPGAELSCPLCDNYLFYSVSTAIEFGDLTSSDIVQSPVNVPLTTGDGKQVSIPTTSYFVACSLNATTTPYNFDTASGQLVPPVPSSNDSLPWTVWSPGQSTELTTALNSAFANAPKATMCQSLQPSGSVGRECDVISMVDVYTMSLLGIDMTSDSNTVVGSPITLERGNMERAISQVVTELIWLAGEVGASGGGFQRVEVESFATQQVLELRLNVNTTPVVVGLCASVILLALAIGMLRSRSETRSSTATSLGVLELMWISAHSSLLRNHIRGVKDSSLDRLREEGMVDVCLADIRPINISQDVMESGCLCDETVTLSMSPQIPIPAVKLEDSALEAQGHDGHDVSSSSIGSFTLWWWTYILHGILVALHVVLLVLLMRHPEHRVVIPLDTAVITTGLSILLQTFYTASPFDIAKTLYTAGLVFITQRLALSRFIARRQYLTAVHDVSSAWSGIGAAISAVWQQRRVASSTWMTIAVMIYFGCVSTLHIASSTIMQFTAFNSTSITSVQSSVAWPNPSVNLTGLNWVAAVSAVPSMNMLSDLSTYGLSNNTLYDTLTTADPLFVNATVNATSLQASCGLLSNLTYNVNPDINSTLPTHYVNFSVSGLGFGAFSLLPESPNEILFVDGALMYLLEDPGSLDTACPLCDQYLFFVLTTGVDLDGSIDSTISSSVNYTSSANSSPVTTYLAACSLEANTVTATLDVQDARLDPSPSQIQTDQQPWTLWSPGGSANLTNAMSNAFKLSNFLDCPAVLNTMCINVTTFGSALFPPQSDPSALVTLSPYQLEQAITQTAAEMLWLAGQDGGERGGFQRTSGESQVTQVVTQWRLNINTIPVLFASTASFLLFVIGFFLVGWPSRRCTSVSGVSVLETLWIAAHSQVLHERMADIDDASLDNLRAAGMFGICIADVQSEYSIPTSRVDSKL</sequence>
<proteinExistence type="predicted"/>
<feature type="transmembrane region" description="Helical" evidence="1">
    <location>
        <begin position="629"/>
        <end position="647"/>
    </location>
</feature>
<keyword evidence="1" id="KW-0472">Membrane</keyword>
<feature type="transmembrane region" description="Helical" evidence="1">
    <location>
        <begin position="13"/>
        <end position="32"/>
    </location>
</feature>
<name>A0A0C9U5B0_PAXIN</name>
<dbReference type="OrthoDB" id="2647100at2759"/>
<reference evidence="3" key="2">
    <citation type="submission" date="2015-01" db="EMBL/GenBank/DDBJ databases">
        <title>Evolutionary Origins and Diversification of the Mycorrhizal Mutualists.</title>
        <authorList>
            <consortium name="DOE Joint Genome Institute"/>
            <consortium name="Mycorrhizal Genomics Consortium"/>
            <person name="Kohler A."/>
            <person name="Kuo A."/>
            <person name="Nagy L.G."/>
            <person name="Floudas D."/>
            <person name="Copeland A."/>
            <person name="Barry K.W."/>
            <person name="Cichocki N."/>
            <person name="Veneault-Fourrey C."/>
            <person name="LaButti K."/>
            <person name="Lindquist E.A."/>
            <person name="Lipzen A."/>
            <person name="Lundell T."/>
            <person name="Morin E."/>
            <person name="Murat C."/>
            <person name="Riley R."/>
            <person name="Ohm R."/>
            <person name="Sun H."/>
            <person name="Tunlid A."/>
            <person name="Henrissat B."/>
            <person name="Grigoriev I.V."/>
            <person name="Hibbett D.S."/>
            <person name="Martin F."/>
        </authorList>
    </citation>
    <scope>NUCLEOTIDE SEQUENCE [LARGE SCALE GENOMIC DNA]</scope>
    <source>
        <strain evidence="3">ATCC 200175</strain>
    </source>
</reference>
<evidence type="ECO:0000256" key="1">
    <source>
        <dbReference type="SAM" id="Phobius"/>
    </source>
</evidence>
<feature type="transmembrane region" description="Helical" evidence="1">
    <location>
        <begin position="601"/>
        <end position="623"/>
    </location>
</feature>
<keyword evidence="3" id="KW-1185">Reference proteome</keyword>
<feature type="transmembrane region" description="Helical" evidence="1">
    <location>
        <begin position="64"/>
        <end position="86"/>
    </location>
</feature>
<keyword evidence="1" id="KW-0812">Transmembrane</keyword>
<accession>A0A0C9U5B0</accession>
<organism evidence="2 3">
    <name type="scientific">Paxillus involutus ATCC 200175</name>
    <dbReference type="NCBI Taxonomy" id="664439"/>
    <lineage>
        <taxon>Eukaryota</taxon>
        <taxon>Fungi</taxon>
        <taxon>Dikarya</taxon>
        <taxon>Basidiomycota</taxon>
        <taxon>Agaricomycotina</taxon>
        <taxon>Agaricomycetes</taxon>
        <taxon>Agaricomycetidae</taxon>
        <taxon>Boletales</taxon>
        <taxon>Paxilineae</taxon>
        <taxon>Paxillaceae</taxon>
        <taxon>Paxillus</taxon>
    </lineage>
</organism>
<dbReference type="AlphaFoldDB" id="A0A0C9U5B0"/>
<evidence type="ECO:0000313" key="2">
    <source>
        <dbReference type="EMBL" id="KIJ14602.1"/>
    </source>
</evidence>
<feature type="transmembrane region" description="Helical" evidence="1">
    <location>
        <begin position="571"/>
        <end position="594"/>
    </location>
</feature>
<reference evidence="2 3" key="1">
    <citation type="submission" date="2014-06" db="EMBL/GenBank/DDBJ databases">
        <authorList>
            <consortium name="DOE Joint Genome Institute"/>
            <person name="Kuo A."/>
            <person name="Kohler A."/>
            <person name="Nagy L.G."/>
            <person name="Floudas D."/>
            <person name="Copeland A."/>
            <person name="Barry K.W."/>
            <person name="Cichocki N."/>
            <person name="Veneault-Fourrey C."/>
            <person name="LaButti K."/>
            <person name="Lindquist E.A."/>
            <person name="Lipzen A."/>
            <person name="Lundell T."/>
            <person name="Morin E."/>
            <person name="Murat C."/>
            <person name="Sun H."/>
            <person name="Tunlid A."/>
            <person name="Henrissat B."/>
            <person name="Grigoriev I.V."/>
            <person name="Hibbett D.S."/>
            <person name="Martin F."/>
            <person name="Nordberg H.P."/>
            <person name="Cantor M.N."/>
            <person name="Hua S.X."/>
        </authorList>
    </citation>
    <scope>NUCLEOTIDE SEQUENCE [LARGE SCALE GENOMIC DNA]</scope>
    <source>
        <strain evidence="2 3">ATCC 200175</strain>
    </source>
</reference>
<protein>
    <recommendedName>
        <fullName evidence="4">Transmembrane protein</fullName>
    </recommendedName>
</protein>
<evidence type="ECO:0008006" key="4">
    <source>
        <dbReference type="Google" id="ProtNLM"/>
    </source>
</evidence>
<feature type="transmembrane region" description="Helical" evidence="1">
    <location>
        <begin position="685"/>
        <end position="706"/>
    </location>
</feature>
<dbReference type="Proteomes" id="UP000053647">
    <property type="component" value="Unassembled WGS sequence"/>
</dbReference>